<comment type="caution">
    <text evidence="1">The sequence shown here is derived from an EMBL/GenBank/DDBJ whole genome shotgun (WGS) entry which is preliminary data.</text>
</comment>
<dbReference type="NCBIfam" id="TIGR01549">
    <property type="entry name" value="HAD-SF-IA-v1"/>
    <property type="match status" value="1"/>
</dbReference>
<keyword evidence="1" id="KW-0378">Hydrolase</keyword>
<gene>
    <name evidence="1" type="ORF">H4696_000497</name>
</gene>
<dbReference type="Pfam" id="PF13419">
    <property type="entry name" value="HAD_2"/>
    <property type="match status" value="1"/>
</dbReference>
<sequence>MHRAIGKGAGKLLSTVLGEEDADRVGDRAKELHSRFYLETAELLRPFDRAPELIRTLAGRGVRVVLATSAGPDELEVLRKVLDVDDVVSAIVSGDDVDATKPDPEPVFAALERAGTAPEETVFVGDAVWDVHAATKAGVRTVSVRSGGVSAAELTEAGAVAVYDDAAALLDGLEESVLLG</sequence>
<dbReference type="InterPro" id="IPR041492">
    <property type="entry name" value="HAD_2"/>
</dbReference>
<dbReference type="InterPro" id="IPR023214">
    <property type="entry name" value="HAD_sf"/>
</dbReference>
<name>A0ABR9HR43_9PSEU</name>
<dbReference type="EMBL" id="JADBEG010000001">
    <property type="protein sequence ID" value="MBE1493397.1"/>
    <property type="molecule type" value="Genomic_DNA"/>
</dbReference>
<dbReference type="InterPro" id="IPR023198">
    <property type="entry name" value="PGP-like_dom2"/>
</dbReference>
<reference evidence="1 2" key="1">
    <citation type="submission" date="2020-10" db="EMBL/GenBank/DDBJ databases">
        <title>Sequencing the genomes of 1000 actinobacteria strains.</title>
        <authorList>
            <person name="Klenk H.-P."/>
        </authorList>
    </citation>
    <scope>NUCLEOTIDE SEQUENCE [LARGE SCALE GENOMIC DNA]</scope>
    <source>
        <strain evidence="1 2">DSM 44653</strain>
    </source>
</reference>
<dbReference type="Proteomes" id="UP000631670">
    <property type="component" value="Unassembled WGS sequence"/>
</dbReference>
<evidence type="ECO:0000313" key="1">
    <source>
        <dbReference type="EMBL" id="MBE1493397.1"/>
    </source>
</evidence>
<proteinExistence type="predicted"/>
<keyword evidence="2" id="KW-1185">Reference proteome</keyword>
<evidence type="ECO:0000313" key="2">
    <source>
        <dbReference type="Proteomes" id="UP000631670"/>
    </source>
</evidence>
<protein>
    <submittedName>
        <fullName evidence="1">HAD superfamily hydrolase (TIGR01549 family)</fullName>
    </submittedName>
</protein>
<dbReference type="InterPro" id="IPR036412">
    <property type="entry name" value="HAD-like_sf"/>
</dbReference>
<organism evidence="1 2">
    <name type="scientific">Amycolatopsis lexingtonensis</name>
    <dbReference type="NCBI Taxonomy" id="218822"/>
    <lineage>
        <taxon>Bacteria</taxon>
        <taxon>Bacillati</taxon>
        <taxon>Actinomycetota</taxon>
        <taxon>Actinomycetes</taxon>
        <taxon>Pseudonocardiales</taxon>
        <taxon>Pseudonocardiaceae</taxon>
        <taxon>Amycolatopsis</taxon>
    </lineage>
</organism>
<dbReference type="InterPro" id="IPR006439">
    <property type="entry name" value="HAD-SF_hydro_IA"/>
</dbReference>
<dbReference type="SUPFAM" id="SSF56784">
    <property type="entry name" value="HAD-like"/>
    <property type="match status" value="1"/>
</dbReference>
<dbReference type="Gene3D" id="1.10.150.240">
    <property type="entry name" value="Putative phosphatase, domain 2"/>
    <property type="match status" value="1"/>
</dbReference>
<accession>A0ABR9HR43</accession>
<dbReference type="NCBIfam" id="TIGR01509">
    <property type="entry name" value="HAD-SF-IA-v3"/>
    <property type="match status" value="1"/>
</dbReference>
<dbReference type="PANTHER" id="PTHR43434">
    <property type="entry name" value="PHOSPHOGLYCOLATE PHOSPHATASE"/>
    <property type="match status" value="1"/>
</dbReference>
<dbReference type="InterPro" id="IPR050155">
    <property type="entry name" value="HAD-like_hydrolase_sf"/>
</dbReference>
<dbReference type="Gene3D" id="3.40.50.1000">
    <property type="entry name" value="HAD superfamily/HAD-like"/>
    <property type="match status" value="1"/>
</dbReference>
<dbReference type="PANTHER" id="PTHR43434:SF16">
    <property type="entry name" value="BLL8046 PROTEIN"/>
    <property type="match status" value="1"/>
</dbReference>
<dbReference type="GO" id="GO:0016787">
    <property type="term" value="F:hydrolase activity"/>
    <property type="evidence" value="ECO:0007669"/>
    <property type="project" value="UniProtKB-KW"/>
</dbReference>